<keyword evidence="3" id="KW-1185">Reference proteome</keyword>
<dbReference type="AlphaFoldDB" id="A0A8X6G7H9"/>
<protein>
    <submittedName>
        <fullName evidence="2">Uncharacterized protein</fullName>
    </submittedName>
</protein>
<evidence type="ECO:0000256" key="1">
    <source>
        <dbReference type="SAM" id="MobiDB-lite"/>
    </source>
</evidence>
<proteinExistence type="predicted"/>
<accession>A0A8X6G7H9</accession>
<feature type="compositionally biased region" description="Basic and acidic residues" evidence="1">
    <location>
        <begin position="49"/>
        <end position="71"/>
    </location>
</feature>
<name>A0A8X6G7H9_TRICU</name>
<evidence type="ECO:0000313" key="3">
    <source>
        <dbReference type="Proteomes" id="UP000887116"/>
    </source>
</evidence>
<dbReference type="Proteomes" id="UP000887116">
    <property type="component" value="Unassembled WGS sequence"/>
</dbReference>
<feature type="region of interest" description="Disordered" evidence="1">
    <location>
        <begin position="49"/>
        <end position="73"/>
    </location>
</feature>
<organism evidence="2 3">
    <name type="scientific">Trichonephila clavata</name>
    <name type="common">Joro spider</name>
    <name type="synonym">Nephila clavata</name>
    <dbReference type="NCBI Taxonomy" id="2740835"/>
    <lineage>
        <taxon>Eukaryota</taxon>
        <taxon>Metazoa</taxon>
        <taxon>Ecdysozoa</taxon>
        <taxon>Arthropoda</taxon>
        <taxon>Chelicerata</taxon>
        <taxon>Arachnida</taxon>
        <taxon>Araneae</taxon>
        <taxon>Araneomorphae</taxon>
        <taxon>Entelegynae</taxon>
        <taxon>Araneoidea</taxon>
        <taxon>Nephilidae</taxon>
        <taxon>Trichonephila</taxon>
    </lineage>
</organism>
<gene>
    <name evidence="2" type="ORF">TNCT_674591</name>
</gene>
<reference evidence="2" key="1">
    <citation type="submission" date="2020-07" db="EMBL/GenBank/DDBJ databases">
        <title>Multicomponent nature underlies the extraordinary mechanical properties of spider dragline silk.</title>
        <authorList>
            <person name="Kono N."/>
            <person name="Nakamura H."/>
            <person name="Mori M."/>
            <person name="Yoshida Y."/>
            <person name="Ohtoshi R."/>
            <person name="Malay A.D."/>
            <person name="Moran D.A.P."/>
            <person name="Tomita M."/>
            <person name="Numata K."/>
            <person name="Arakawa K."/>
        </authorList>
    </citation>
    <scope>NUCLEOTIDE SEQUENCE</scope>
</reference>
<sequence>METGTSSSEKKKNFVVKNKNKLGITFCLLPRPSPKVTLRMLLTSEKGGEGEFGIREGGREGGEEKSLDKGNTENNNVDDLSWYAKGKQLTQGSGGEFFCIIFQ</sequence>
<comment type="caution">
    <text evidence="2">The sequence shown here is derived from an EMBL/GenBank/DDBJ whole genome shotgun (WGS) entry which is preliminary data.</text>
</comment>
<dbReference type="EMBL" id="BMAO01021626">
    <property type="protein sequence ID" value="GFQ76093.1"/>
    <property type="molecule type" value="Genomic_DNA"/>
</dbReference>
<evidence type="ECO:0000313" key="2">
    <source>
        <dbReference type="EMBL" id="GFQ76093.1"/>
    </source>
</evidence>